<accession>A0A3P3VL91</accession>
<reference evidence="7 8" key="1">
    <citation type="submission" date="2018-08" db="EMBL/GenBank/DDBJ databases">
        <authorList>
            <person name="Khan S.A."/>
        </authorList>
    </citation>
    <scope>NUCLEOTIDE SEQUENCE [LARGE SCALE GENOMIC DNA]</scope>
    <source>
        <strain evidence="7 8">GTF-13</strain>
    </source>
</reference>
<dbReference type="AlphaFoldDB" id="A0A3P3VL91"/>
<dbReference type="PROSITE" id="PS51007">
    <property type="entry name" value="CYTC"/>
    <property type="match status" value="1"/>
</dbReference>
<comment type="caution">
    <text evidence="7">The sequence shown here is derived from an EMBL/GenBank/DDBJ whole genome shotgun (WGS) entry which is preliminary data.</text>
</comment>
<sequence>MISNSLTMLAATLLLASTGSLASGNHHGGHGDDKVSSELSMEGLSMDDMSMDGMKLDNVDSSSMSMEAMDHGAGGHMHDFWVEPPTAYSDKVFSQWSSFAIAKQGMVLYRDNCLSCHGFDGKGNGPLAKSLKHPPADLTNHFHTAPGEGDQYLFWRVSEGGLVEPFASADSAMPSFKEVLSEAERWSVLTYIHQAFHGSFSAPHTMQGDAHDGHH</sequence>
<dbReference type="RefSeq" id="WP_125016582.1">
    <property type="nucleotide sequence ID" value="NZ_QWEZ01000002.1"/>
</dbReference>
<feature type="signal peptide" evidence="5">
    <location>
        <begin position="1"/>
        <end position="22"/>
    </location>
</feature>
<evidence type="ECO:0000256" key="3">
    <source>
        <dbReference type="ARBA" id="ARBA00023004"/>
    </source>
</evidence>
<evidence type="ECO:0000256" key="5">
    <source>
        <dbReference type="SAM" id="SignalP"/>
    </source>
</evidence>
<dbReference type="GO" id="GO:0020037">
    <property type="term" value="F:heme binding"/>
    <property type="evidence" value="ECO:0007669"/>
    <property type="project" value="InterPro"/>
</dbReference>
<keyword evidence="3 4" id="KW-0408">Iron</keyword>
<evidence type="ECO:0000313" key="8">
    <source>
        <dbReference type="Proteomes" id="UP000280792"/>
    </source>
</evidence>
<dbReference type="SUPFAM" id="SSF46626">
    <property type="entry name" value="Cytochrome c"/>
    <property type="match status" value="1"/>
</dbReference>
<dbReference type="GO" id="GO:0046872">
    <property type="term" value="F:metal ion binding"/>
    <property type="evidence" value="ECO:0007669"/>
    <property type="project" value="UniProtKB-KW"/>
</dbReference>
<protein>
    <submittedName>
        <fullName evidence="7">Cytochrome c</fullName>
    </submittedName>
</protein>
<name>A0A3P3VL91_9GAMM</name>
<evidence type="ECO:0000256" key="2">
    <source>
        <dbReference type="ARBA" id="ARBA00022723"/>
    </source>
</evidence>
<proteinExistence type="predicted"/>
<dbReference type="GO" id="GO:0009055">
    <property type="term" value="F:electron transfer activity"/>
    <property type="evidence" value="ECO:0007669"/>
    <property type="project" value="InterPro"/>
</dbReference>
<dbReference type="EMBL" id="QWEZ01000002">
    <property type="protein sequence ID" value="RRJ82648.1"/>
    <property type="molecule type" value="Genomic_DNA"/>
</dbReference>
<evidence type="ECO:0000256" key="4">
    <source>
        <dbReference type="PROSITE-ProRule" id="PRU00433"/>
    </source>
</evidence>
<reference evidence="7 8" key="2">
    <citation type="submission" date="2018-12" db="EMBL/GenBank/DDBJ databases">
        <title>Simiduia agarivorans gen. nov., sp. nov., a marine, agarolytic bacterium isolated from shallow coastal water from Keelung, Taiwan.</title>
        <authorList>
            <person name="Shieh W.Y."/>
        </authorList>
    </citation>
    <scope>NUCLEOTIDE SEQUENCE [LARGE SCALE GENOMIC DNA]</scope>
    <source>
        <strain evidence="7 8">GTF-13</strain>
    </source>
</reference>
<feature type="chain" id="PRO_5018285401" evidence="5">
    <location>
        <begin position="23"/>
        <end position="215"/>
    </location>
</feature>
<dbReference type="Proteomes" id="UP000280792">
    <property type="component" value="Unassembled WGS sequence"/>
</dbReference>
<dbReference type="Gene3D" id="1.10.760.10">
    <property type="entry name" value="Cytochrome c-like domain"/>
    <property type="match status" value="1"/>
</dbReference>
<organism evidence="7 8">
    <name type="scientific">Aestuariirhabdus litorea</name>
    <dbReference type="NCBI Taxonomy" id="2528527"/>
    <lineage>
        <taxon>Bacteria</taxon>
        <taxon>Pseudomonadati</taxon>
        <taxon>Pseudomonadota</taxon>
        <taxon>Gammaproteobacteria</taxon>
        <taxon>Oceanospirillales</taxon>
        <taxon>Aestuariirhabdaceae</taxon>
        <taxon>Aestuariirhabdus</taxon>
    </lineage>
</organism>
<feature type="domain" description="Cytochrome c" evidence="6">
    <location>
        <begin position="100"/>
        <end position="196"/>
    </location>
</feature>
<evidence type="ECO:0000313" key="7">
    <source>
        <dbReference type="EMBL" id="RRJ82648.1"/>
    </source>
</evidence>
<gene>
    <name evidence="7" type="ORF">D0544_12360</name>
</gene>
<evidence type="ECO:0000256" key="1">
    <source>
        <dbReference type="ARBA" id="ARBA00022617"/>
    </source>
</evidence>
<evidence type="ECO:0000259" key="6">
    <source>
        <dbReference type="PROSITE" id="PS51007"/>
    </source>
</evidence>
<dbReference type="InterPro" id="IPR036909">
    <property type="entry name" value="Cyt_c-like_dom_sf"/>
</dbReference>
<dbReference type="Pfam" id="PF13442">
    <property type="entry name" value="Cytochrome_CBB3"/>
    <property type="match status" value="1"/>
</dbReference>
<keyword evidence="1 4" id="KW-0349">Heme</keyword>
<keyword evidence="2 4" id="KW-0479">Metal-binding</keyword>
<keyword evidence="8" id="KW-1185">Reference proteome</keyword>
<dbReference type="InterPro" id="IPR009056">
    <property type="entry name" value="Cyt_c-like_dom"/>
</dbReference>
<keyword evidence="5" id="KW-0732">Signal</keyword>